<dbReference type="GO" id="GO:0008168">
    <property type="term" value="F:methyltransferase activity"/>
    <property type="evidence" value="ECO:0007669"/>
    <property type="project" value="UniProtKB-KW"/>
</dbReference>
<sequence length="289" mass="31724">MNVSALGSRFDFDWLALRERADDRARSRRLTRLAADWLSRSEAPLVLVDLGSGAGNNPRFLAPRLPGPQHWRLVDHDHDLLVQAAHRCRTLCDREGRAISVETQAYDLADLDASWWEGAYLVCASALFDLVSRDWTARFAAACVRRSIAVLLTLSVDGRWAFVDEQGSFFDDEEDAWVNALFNSHQRRDKGLGAALGGTAPTVLCDVFVEHGYAVETASSPWQLPAGEPDTLALAGALVDGWFDAASEQAPAAHARLASWHARRRTALARGELGVWVGHGDVFASPSNH</sequence>
<dbReference type="SUPFAM" id="SSF53335">
    <property type="entry name" value="S-adenosyl-L-methionine-dependent methyltransferases"/>
    <property type="match status" value="1"/>
</dbReference>
<accession>A0ABQ2YQN1</accession>
<protein>
    <submittedName>
        <fullName evidence="1">Trans-aconitate methyltransferase</fullName>
    </submittedName>
</protein>
<reference evidence="2" key="1">
    <citation type="journal article" date="2019" name="Int. J. Syst. Evol. Microbiol.">
        <title>The Global Catalogue of Microorganisms (GCM) 10K type strain sequencing project: providing services to taxonomists for standard genome sequencing and annotation.</title>
        <authorList>
            <consortium name="The Broad Institute Genomics Platform"/>
            <consortium name="The Broad Institute Genome Sequencing Center for Infectious Disease"/>
            <person name="Wu L."/>
            <person name="Ma J."/>
        </authorList>
    </citation>
    <scope>NUCLEOTIDE SEQUENCE [LARGE SCALE GENOMIC DNA]</scope>
    <source>
        <strain evidence="2">KCTC 22228</strain>
    </source>
</reference>
<evidence type="ECO:0000313" key="2">
    <source>
        <dbReference type="Proteomes" id="UP000653056"/>
    </source>
</evidence>
<proteinExistence type="predicted"/>
<dbReference type="InterPro" id="IPR029063">
    <property type="entry name" value="SAM-dependent_MTases_sf"/>
</dbReference>
<comment type="caution">
    <text evidence="1">The sequence shown here is derived from an EMBL/GenBank/DDBJ whole genome shotgun (WGS) entry which is preliminary data.</text>
</comment>
<dbReference type="EMBL" id="BMXS01000008">
    <property type="protein sequence ID" value="GGX92126.1"/>
    <property type="molecule type" value="Genomic_DNA"/>
</dbReference>
<dbReference type="GO" id="GO:0032259">
    <property type="term" value="P:methylation"/>
    <property type="evidence" value="ECO:0007669"/>
    <property type="project" value="UniProtKB-KW"/>
</dbReference>
<dbReference type="RefSeq" id="WP_189468644.1">
    <property type="nucleotide sequence ID" value="NZ_BMXS01000008.1"/>
</dbReference>
<keyword evidence="2" id="KW-1185">Reference proteome</keyword>
<name>A0ABQ2YQN1_9GAMM</name>
<dbReference type="Proteomes" id="UP000653056">
    <property type="component" value="Unassembled WGS sequence"/>
</dbReference>
<organism evidence="1 2">
    <name type="scientific">Litchfieldella qijiaojingensis</name>
    <dbReference type="NCBI Taxonomy" id="980347"/>
    <lineage>
        <taxon>Bacteria</taxon>
        <taxon>Pseudomonadati</taxon>
        <taxon>Pseudomonadota</taxon>
        <taxon>Gammaproteobacteria</taxon>
        <taxon>Oceanospirillales</taxon>
        <taxon>Halomonadaceae</taxon>
        <taxon>Litchfieldella</taxon>
    </lineage>
</organism>
<gene>
    <name evidence="1" type="ORF">GCM10007160_19630</name>
</gene>
<keyword evidence="1" id="KW-0489">Methyltransferase</keyword>
<dbReference type="Gene3D" id="3.40.50.150">
    <property type="entry name" value="Vaccinia Virus protein VP39"/>
    <property type="match status" value="1"/>
</dbReference>
<evidence type="ECO:0000313" key="1">
    <source>
        <dbReference type="EMBL" id="GGX92126.1"/>
    </source>
</evidence>
<keyword evidence="1" id="KW-0808">Transferase</keyword>